<organism evidence="1 2">
    <name type="scientific">Pedococcus ginsenosidimutans</name>
    <dbReference type="NCBI Taxonomy" id="490570"/>
    <lineage>
        <taxon>Bacteria</taxon>
        <taxon>Bacillati</taxon>
        <taxon>Actinomycetota</taxon>
        <taxon>Actinomycetes</taxon>
        <taxon>Micrococcales</taxon>
        <taxon>Intrasporangiaceae</taxon>
        <taxon>Pedococcus</taxon>
    </lineage>
</organism>
<gene>
    <name evidence="1" type="ORF">GCM10025782_23060</name>
</gene>
<evidence type="ECO:0008006" key="3">
    <source>
        <dbReference type="Google" id="ProtNLM"/>
    </source>
</evidence>
<sequence length="110" mass="12272">MAQSQPLPHRRTLIRQGSRSRRIRAHISGASTKLALGEDLAEAINDTRRELLTETIIDHLSNVSAVPDDIRPRREQLERVAAYASELAAAAPPLTDEQRDRIALLMGEVR</sequence>
<keyword evidence="2" id="KW-1185">Reference proteome</keyword>
<comment type="caution">
    <text evidence="1">The sequence shown here is derived from an EMBL/GenBank/DDBJ whole genome shotgun (WGS) entry which is preliminary data.</text>
</comment>
<evidence type="ECO:0000313" key="2">
    <source>
        <dbReference type="Proteomes" id="UP001500556"/>
    </source>
</evidence>
<name>A0ABP8Y915_9MICO</name>
<evidence type="ECO:0000313" key="1">
    <source>
        <dbReference type="EMBL" id="GAA4724428.1"/>
    </source>
</evidence>
<accession>A0ABP8Y915</accession>
<dbReference type="Proteomes" id="UP001500556">
    <property type="component" value="Unassembled WGS sequence"/>
</dbReference>
<dbReference type="RefSeq" id="WP_345503434.1">
    <property type="nucleotide sequence ID" value="NZ_BAABLO010000011.1"/>
</dbReference>
<proteinExistence type="predicted"/>
<reference evidence="2" key="1">
    <citation type="journal article" date="2019" name="Int. J. Syst. Evol. Microbiol.">
        <title>The Global Catalogue of Microorganisms (GCM) 10K type strain sequencing project: providing services to taxonomists for standard genome sequencing and annotation.</title>
        <authorList>
            <consortium name="The Broad Institute Genomics Platform"/>
            <consortium name="The Broad Institute Genome Sequencing Center for Infectious Disease"/>
            <person name="Wu L."/>
            <person name="Ma J."/>
        </authorList>
    </citation>
    <scope>NUCLEOTIDE SEQUENCE [LARGE SCALE GENOMIC DNA]</scope>
    <source>
        <strain evidence="2">JCM 18961</strain>
    </source>
</reference>
<protein>
    <recommendedName>
        <fullName evidence="3">Glutamyl-tRNA amidotransferase</fullName>
    </recommendedName>
</protein>
<dbReference type="EMBL" id="BAABLO010000011">
    <property type="protein sequence ID" value="GAA4724428.1"/>
    <property type="molecule type" value="Genomic_DNA"/>
</dbReference>